<gene>
    <name evidence="1" type="ORF">AXG93_1130s1320</name>
</gene>
<accession>A0A176VG42</accession>
<sequence length="221" mass="24231">MPQRRVIHPEDEEDMYRRLGAVSMLNQAGTEGGSDPETFEMEGKEADLVDPFFDSEEDEPVDMEMVFEAMKHVPLPDIDYPEQDDPISGDPCAAETLQASSLSLLRDRIPQGLLKRKAISAKGEPAKKKGVGATERPQKRVKVEVISHEPRSKLSPKQPVKAENLVGSVRSAQAKVAAEVAPNVFTGGIVAESGPRPDFSLWTVDDDLLLKNAMEVLIDAQ</sequence>
<dbReference type="Proteomes" id="UP000077202">
    <property type="component" value="Unassembled WGS sequence"/>
</dbReference>
<reference evidence="1" key="1">
    <citation type="submission" date="2016-03" db="EMBL/GenBank/DDBJ databases">
        <title>Mechanisms controlling the formation of the plant cell surface in tip-growing cells are functionally conserved among land plants.</title>
        <authorList>
            <person name="Honkanen S."/>
            <person name="Jones V.A."/>
            <person name="Morieri G."/>
            <person name="Champion C."/>
            <person name="Hetherington A.J."/>
            <person name="Kelly S."/>
            <person name="Saint-Marcoux D."/>
            <person name="Proust H."/>
            <person name="Prescott H."/>
            <person name="Dolan L."/>
        </authorList>
    </citation>
    <scope>NUCLEOTIDE SEQUENCE [LARGE SCALE GENOMIC DNA]</scope>
    <source>
        <tissue evidence="1">Whole gametophyte</tissue>
    </source>
</reference>
<comment type="caution">
    <text evidence="1">The sequence shown here is derived from an EMBL/GenBank/DDBJ whole genome shotgun (WGS) entry which is preliminary data.</text>
</comment>
<organism evidence="1 2">
    <name type="scientific">Marchantia polymorpha subsp. ruderalis</name>
    <dbReference type="NCBI Taxonomy" id="1480154"/>
    <lineage>
        <taxon>Eukaryota</taxon>
        <taxon>Viridiplantae</taxon>
        <taxon>Streptophyta</taxon>
        <taxon>Embryophyta</taxon>
        <taxon>Marchantiophyta</taxon>
        <taxon>Marchantiopsida</taxon>
        <taxon>Marchantiidae</taxon>
        <taxon>Marchantiales</taxon>
        <taxon>Marchantiaceae</taxon>
        <taxon>Marchantia</taxon>
    </lineage>
</organism>
<dbReference type="AlphaFoldDB" id="A0A176VG42"/>
<evidence type="ECO:0000313" key="1">
    <source>
        <dbReference type="EMBL" id="OAE19879.1"/>
    </source>
</evidence>
<name>A0A176VG42_MARPO</name>
<keyword evidence="2" id="KW-1185">Reference proteome</keyword>
<protein>
    <submittedName>
        <fullName evidence="1">Uncharacterized protein</fullName>
    </submittedName>
</protein>
<proteinExistence type="predicted"/>
<dbReference type="EMBL" id="LVLJ01003744">
    <property type="protein sequence ID" value="OAE19879.1"/>
    <property type="molecule type" value="Genomic_DNA"/>
</dbReference>
<evidence type="ECO:0000313" key="2">
    <source>
        <dbReference type="Proteomes" id="UP000077202"/>
    </source>
</evidence>